<dbReference type="GO" id="GO:0005243">
    <property type="term" value="F:gap junction channel activity"/>
    <property type="evidence" value="ECO:0007669"/>
    <property type="project" value="TreeGrafter"/>
</dbReference>
<evidence type="ECO:0000256" key="10">
    <source>
        <dbReference type="ARBA" id="ARBA00023136"/>
    </source>
</evidence>
<evidence type="ECO:0000313" key="15">
    <source>
        <dbReference type="Proteomes" id="UP000285301"/>
    </source>
</evidence>
<evidence type="ECO:0000256" key="5">
    <source>
        <dbReference type="ARBA" id="ARBA00022692"/>
    </source>
</evidence>
<evidence type="ECO:0000256" key="2">
    <source>
        <dbReference type="ARBA" id="ARBA00004651"/>
    </source>
</evidence>
<dbReference type="PANTHER" id="PTHR11893:SF41">
    <property type="entry name" value="INNEXIN INX2"/>
    <property type="match status" value="1"/>
</dbReference>
<keyword evidence="3 12" id="KW-0813">Transport</keyword>
<dbReference type="PROSITE" id="PS51013">
    <property type="entry name" value="PANNEXIN"/>
    <property type="match status" value="1"/>
</dbReference>
<dbReference type="Pfam" id="PF00876">
    <property type="entry name" value="Innexin"/>
    <property type="match status" value="1"/>
</dbReference>
<keyword evidence="4" id="KW-1003">Cell membrane</keyword>
<comment type="caution">
    <text evidence="14">The sequence shown here is derived from an EMBL/GenBank/DDBJ whole genome shotgun (WGS) entry which is preliminary data.</text>
</comment>
<keyword evidence="6" id="KW-0303">Gap junction</keyword>
<dbReference type="EMBL" id="NCKU01005121">
    <property type="protein sequence ID" value="RWS04984.1"/>
    <property type="molecule type" value="Genomic_DNA"/>
</dbReference>
<evidence type="ECO:0000256" key="12">
    <source>
        <dbReference type="RuleBase" id="RU010713"/>
    </source>
</evidence>
<reference evidence="14 15" key="1">
    <citation type="journal article" date="2018" name="Gigascience">
        <title>Genomes of trombidid mites reveal novel predicted allergens and laterally-transferred genes associated with secondary metabolism.</title>
        <authorList>
            <person name="Dong X."/>
            <person name="Chaisiri K."/>
            <person name="Xia D."/>
            <person name="Armstrong S.D."/>
            <person name="Fang Y."/>
            <person name="Donnelly M.J."/>
            <person name="Kadowaki T."/>
            <person name="McGarry J.W."/>
            <person name="Darby A.C."/>
            <person name="Makepeace B.L."/>
        </authorList>
    </citation>
    <scope>NUCLEOTIDE SEQUENCE [LARGE SCALE GENOMIC DNA]</scope>
    <source>
        <strain evidence="14">UoL-WK</strain>
    </source>
</reference>
<evidence type="ECO:0000256" key="6">
    <source>
        <dbReference type="ARBA" id="ARBA00022868"/>
    </source>
</evidence>
<keyword evidence="7" id="KW-0965">Cell junction</keyword>
<dbReference type="InterPro" id="IPR000990">
    <property type="entry name" value="Innexin"/>
</dbReference>
<proteinExistence type="inferred from homology"/>
<dbReference type="GO" id="GO:0007602">
    <property type="term" value="P:phototransduction"/>
    <property type="evidence" value="ECO:0007669"/>
    <property type="project" value="TreeGrafter"/>
</dbReference>
<evidence type="ECO:0000256" key="4">
    <source>
        <dbReference type="ARBA" id="ARBA00022475"/>
    </source>
</evidence>
<keyword evidence="11 12" id="KW-0407">Ion channel</keyword>
<name>A0A3S3RSB1_9ACAR</name>
<evidence type="ECO:0000313" key="13">
    <source>
        <dbReference type="EMBL" id="RWS04984.1"/>
    </source>
</evidence>
<evidence type="ECO:0000256" key="1">
    <source>
        <dbReference type="ARBA" id="ARBA00004610"/>
    </source>
</evidence>
<evidence type="ECO:0000256" key="7">
    <source>
        <dbReference type="ARBA" id="ARBA00022949"/>
    </source>
</evidence>
<dbReference type="PANTHER" id="PTHR11893">
    <property type="entry name" value="INNEXIN"/>
    <property type="match status" value="1"/>
</dbReference>
<accession>A0A3S3RSB1</accession>
<dbReference type="STRING" id="1965070.A0A3S3RSB1"/>
<evidence type="ECO:0000256" key="9">
    <source>
        <dbReference type="ARBA" id="ARBA00023065"/>
    </source>
</evidence>
<feature type="transmembrane region" description="Helical" evidence="12">
    <location>
        <begin position="268"/>
        <end position="292"/>
    </location>
</feature>
<gene>
    <name evidence="12" type="primary">inx</name>
    <name evidence="14" type="ORF">B4U79_03415</name>
    <name evidence="13" type="ORF">B4U79_14695</name>
</gene>
<keyword evidence="15" id="KW-1185">Reference proteome</keyword>
<feature type="transmembrane region" description="Helical" evidence="12">
    <location>
        <begin position="26"/>
        <end position="44"/>
    </location>
</feature>
<dbReference type="PRINTS" id="PR01262">
    <property type="entry name" value="INNEXIN"/>
</dbReference>
<feature type="transmembrane region" description="Helical" evidence="12">
    <location>
        <begin position="109"/>
        <end position="131"/>
    </location>
</feature>
<keyword evidence="8 12" id="KW-1133">Transmembrane helix</keyword>
<dbReference type="GO" id="GO:0034220">
    <property type="term" value="P:monoatomic ion transmembrane transport"/>
    <property type="evidence" value="ECO:0007669"/>
    <property type="project" value="UniProtKB-KW"/>
</dbReference>
<reference evidence="14" key="2">
    <citation type="submission" date="2018-11" db="EMBL/GenBank/DDBJ databases">
        <title>Trombidioid mite genomics.</title>
        <authorList>
            <person name="Dong X."/>
        </authorList>
    </citation>
    <scope>NUCLEOTIDE SEQUENCE</scope>
    <source>
        <strain evidence="14">UoL-WK</strain>
    </source>
</reference>
<dbReference type="Proteomes" id="UP000285301">
    <property type="component" value="Unassembled WGS sequence"/>
</dbReference>
<dbReference type="GO" id="GO:0005921">
    <property type="term" value="C:gap junction"/>
    <property type="evidence" value="ECO:0007669"/>
    <property type="project" value="UniProtKB-SubCell"/>
</dbReference>
<evidence type="ECO:0000313" key="14">
    <source>
        <dbReference type="EMBL" id="RWS05238.1"/>
    </source>
</evidence>
<sequence>MFGLFSGLKFLIHSQSVTIDNVVCRLHYRLTVIILLAFTLLMSAHEYFGEPIYCTEESNVPTKLMNTFCWIHSTFSVERAWEDTVGTKGVPYPGIAQAKNGDLKVYHKYYQWVPFMLFIQAILFYIPRYLWKLKEGGRVKRLILGLDSAVIPEDQKEYNIRLLLNYFRCNLNTSNSFFAFYVFTEFLNFGNVVFQMYLINKFLGGTFMSYGWRVLMFEDWSPELRFDPMLRVFPRMAKCIFHLYGSSGDVKKHDVLCLLPINILNEKIYIFLWFWMWFLLIVTLCLLIFRVLTISLPFVRILVTQSRCFPSARRSLNKIIQEINVGDWYFLDLLSRNIDRINFSEFVEKCEKTFESKAA</sequence>
<keyword evidence="10 12" id="KW-0472">Membrane</keyword>
<comment type="function">
    <text evidence="12">Structural component of the gap junctions.</text>
</comment>
<dbReference type="AlphaFoldDB" id="A0A3S3RSB1"/>
<dbReference type="OrthoDB" id="5867527at2759"/>
<evidence type="ECO:0000256" key="3">
    <source>
        <dbReference type="ARBA" id="ARBA00022448"/>
    </source>
</evidence>
<comment type="subcellular location">
    <subcellularLocation>
        <location evidence="1">Cell junction</location>
        <location evidence="1">Gap junction</location>
    </subcellularLocation>
    <subcellularLocation>
        <location evidence="2 12">Cell membrane</location>
        <topology evidence="2 12">Multi-pass membrane protein</topology>
    </subcellularLocation>
</comment>
<organism evidence="14 15">
    <name type="scientific">Dinothrombium tinctorium</name>
    <dbReference type="NCBI Taxonomy" id="1965070"/>
    <lineage>
        <taxon>Eukaryota</taxon>
        <taxon>Metazoa</taxon>
        <taxon>Ecdysozoa</taxon>
        <taxon>Arthropoda</taxon>
        <taxon>Chelicerata</taxon>
        <taxon>Arachnida</taxon>
        <taxon>Acari</taxon>
        <taxon>Acariformes</taxon>
        <taxon>Trombidiformes</taxon>
        <taxon>Prostigmata</taxon>
        <taxon>Anystina</taxon>
        <taxon>Parasitengona</taxon>
        <taxon>Trombidioidea</taxon>
        <taxon>Trombidiidae</taxon>
        <taxon>Dinothrombium</taxon>
    </lineage>
</organism>
<feature type="transmembrane region" description="Helical" evidence="12">
    <location>
        <begin position="178"/>
        <end position="199"/>
    </location>
</feature>
<dbReference type="EMBL" id="NCKU01004938">
    <property type="protein sequence ID" value="RWS05238.1"/>
    <property type="molecule type" value="Genomic_DNA"/>
</dbReference>
<evidence type="ECO:0000256" key="11">
    <source>
        <dbReference type="ARBA" id="ARBA00023303"/>
    </source>
</evidence>
<protein>
    <recommendedName>
        <fullName evidence="12">Innexin</fullName>
    </recommendedName>
</protein>
<keyword evidence="5 12" id="KW-0812">Transmembrane</keyword>
<dbReference type="GO" id="GO:0005886">
    <property type="term" value="C:plasma membrane"/>
    <property type="evidence" value="ECO:0007669"/>
    <property type="project" value="UniProtKB-SubCell"/>
</dbReference>
<keyword evidence="9 12" id="KW-0406">Ion transport</keyword>
<comment type="similarity">
    <text evidence="12">Belongs to the pannexin family.</text>
</comment>
<evidence type="ECO:0000256" key="8">
    <source>
        <dbReference type="ARBA" id="ARBA00022989"/>
    </source>
</evidence>